<dbReference type="EMBL" id="SUNI01000054">
    <property type="protein sequence ID" value="TJZ88742.1"/>
    <property type="molecule type" value="Genomic_DNA"/>
</dbReference>
<keyword evidence="1" id="KW-0732">Signal</keyword>
<gene>
    <name evidence="2" type="ORF">FA743_19850</name>
</gene>
<evidence type="ECO:0000313" key="3">
    <source>
        <dbReference type="Proteomes" id="UP000309747"/>
    </source>
</evidence>
<organism evidence="2 3">
    <name type="scientific">Paracoccus gahaiensis</name>
    <dbReference type="NCBI Taxonomy" id="1706839"/>
    <lineage>
        <taxon>Bacteria</taxon>
        <taxon>Pseudomonadati</taxon>
        <taxon>Pseudomonadota</taxon>
        <taxon>Alphaproteobacteria</taxon>
        <taxon>Rhodobacterales</taxon>
        <taxon>Paracoccaceae</taxon>
        <taxon>Paracoccus</taxon>
    </lineage>
</organism>
<dbReference type="AlphaFoldDB" id="A0A4U0R3N1"/>
<dbReference type="RefSeq" id="WP_136887783.1">
    <property type="nucleotide sequence ID" value="NZ_SUNI01000054.1"/>
</dbReference>
<reference evidence="2 3" key="1">
    <citation type="submission" date="2019-04" db="EMBL/GenBank/DDBJ databases">
        <authorList>
            <person name="Li J."/>
        </authorList>
    </citation>
    <scope>NUCLEOTIDE SEQUENCE [LARGE SCALE GENOMIC DNA]</scope>
    <source>
        <strain evidence="2 3">KCTC 42687</strain>
    </source>
</reference>
<protein>
    <submittedName>
        <fullName evidence="2">Uncharacterized protein</fullName>
    </submittedName>
</protein>
<name>A0A4U0R3N1_9RHOB</name>
<dbReference type="OrthoDB" id="7816068at2"/>
<feature type="chain" id="PRO_5020636956" evidence="1">
    <location>
        <begin position="20"/>
        <end position="365"/>
    </location>
</feature>
<evidence type="ECO:0000256" key="1">
    <source>
        <dbReference type="SAM" id="SignalP"/>
    </source>
</evidence>
<evidence type="ECO:0000313" key="2">
    <source>
        <dbReference type="EMBL" id="TJZ88742.1"/>
    </source>
</evidence>
<proteinExistence type="predicted"/>
<accession>A0A4U0R3N1</accession>
<dbReference type="Proteomes" id="UP000309747">
    <property type="component" value="Unassembled WGS sequence"/>
</dbReference>
<comment type="caution">
    <text evidence="2">The sequence shown here is derived from an EMBL/GenBank/DDBJ whole genome shotgun (WGS) entry which is preliminary data.</text>
</comment>
<keyword evidence="3" id="KW-1185">Reference proteome</keyword>
<feature type="signal peptide" evidence="1">
    <location>
        <begin position="1"/>
        <end position="19"/>
    </location>
</feature>
<sequence length="365" mass="38489">MRLFLLLALMTLAPMPATAEPVEIYASFGKRGQGWLFGSARDGRCWIALPRHVAGPEEEPQLLPFVFADRRGRSGQSLDPIPVEAVPGAVEAAAGHSDLAFAPVAPGARAPGGCNSRLGLAPRLYAIMLRQTGQLSLITLQGGSAAMFLVEIIRSANDADEGATMLLRASNSSDNRYLIGGLSGSVALMFHEEQAHPGAMVLKVNKTDATAIALRFDRIASAFDIVEAHVAGSAPPTEVADVVATLSGLLGQLDPGAAPLERITGKGGCWRLGIAPGERRVDLMLAVPPGQRVEWLQASLPKDCGAPSVALLDIRWPGAGWQMLTGTCHVTYPDAVDPCRVGRTGPFDLRLRVDGNAAIGRISLE</sequence>